<proteinExistence type="predicted"/>
<feature type="coiled-coil region" evidence="4">
    <location>
        <begin position="191"/>
        <end position="225"/>
    </location>
</feature>
<dbReference type="InterPro" id="IPR002110">
    <property type="entry name" value="Ankyrin_rpt"/>
</dbReference>
<dbReference type="SUPFAM" id="SSF48403">
    <property type="entry name" value="Ankyrin repeat"/>
    <property type="match status" value="3"/>
</dbReference>
<feature type="domain" description="Nephrocystin 3-like N-terminal" evidence="6">
    <location>
        <begin position="257"/>
        <end position="409"/>
    </location>
</feature>
<name>A0A8H3FWJ4_9LECA</name>
<dbReference type="Proteomes" id="UP000664203">
    <property type="component" value="Unassembled WGS sequence"/>
</dbReference>
<keyword evidence="2 3" id="KW-0040">ANK repeat</keyword>
<dbReference type="Pfam" id="PF12796">
    <property type="entry name" value="Ank_2"/>
    <property type="match status" value="2"/>
</dbReference>
<protein>
    <recommendedName>
        <fullName evidence="6">Nephrocystin 3-like N-terminal domain-containing protein</fullName>
    </recommendedName>
</protein>
<organism evidence="7 8">
    <name type="scientific">Alectoria fallacina</name>
    <dbReference type="NCBI Taxonomy" id="1903189"/>
    <lineage>
        <taxon>Eukaryota</taxon>
        <taxon>Fungi</taxon>
        <taxon>Dikarya</taxon>
        <taxon>Ascomycota</taxon>
        <taxon>Pezizomycotina</taxon>
        <taxon>Lecanoromycetes</taxon>
        <taxon>OSLEUM clade</taxon>
        <taxon>Lecanoromycetidae</taxon>
        <taxon>Lecanorales</taxon>
        <taxon>Lecanorineae</taxon>
        <taxon>Parmeliaceae</taxon>
        <taxon>Alectoria</taxon>
    </lineage>
</organism>
<gene>
    <name evidence="7" type="ORF">ALECFALPRED_005251</name>
</gene>
<dbReference type="PANTHER" id="PTHR24198:SF165">
    <property type="entry name" value="ANKYRIN REPEAT-CONTAINING PROTEIN-RELATED"/>
    <property type="match status" value="1"/>
</dbReference>
<dbReference type="EMBL" id="CAJPDR010000324">
    <property type="protein sequence ID" value="CAF9932253.1"/>
    <property type="molecule type" value="Genomic_DNA"/>
</dbReference>
<dbReference type="Gene3D" id="3.40.50.300">
    <property type="entry name" value="P-loop containing nucleotide triphosphate hydrolases"/>
    <property type="match status" value="1"/>
</dbReference>
<dbReference type="InterPro" id="IPR036770">
    <property type="entry name" value="Ankyrin_rpt-contain_sf"/>
</dbReference>
<feature type="compositionally biased region" description="Acidic residues" evidence="5">
    <location>
        <begin position="680"/>
        <end position="690"/>
    </location>
</feature>
<sequence length="1675" mass="187301">MTSSALEAVDLSIGLALTLDDFEKVLELFSFIDEEERHNTITAYRDTTQVSLESFLHVLGQQFGIRKEGVLRLAGLFNLLRPWTSQPKASRPNGIPLTLFGVLKATLIAGHGAFGHPAIITAKLDHLSQRTKSITGDEPKVAPEEIVQSLLVQLASCVVENCSKVLRSKSASDIQTFELDADRIDQICGHLERETEKARKAAWQKEQADEQKRAAKEEKAQKVQTWIEDMIGGDVSDKHDDYSSNRVAGTGAAFVYKVKEWVKAKETPVFLAHGSPGVGKTYLACAVISQHYETPFENVDGLAYTYISHNDRDQQTPFVVYAGIITQLLRDSSQLREDMFRLFDENKNVARRHQSRIFKDLRRAVLGLESTKLLVFDALDEASETTRVEILSLLKGARSDSPKMLVTSRSDFRESLSYEQVLTFSEDRLKNEKVERIVQAYYKNDSEAQRFTSKLSEEIMTNSHGFFLHAYYAAKDVCEQVNISGIRNAASKRHYDANKIYEATLERINVLAAPQKDLAYRTIAWITFTKKPFEESELSEAFAISNVNGQVDPGAQIVVENVVEYCRGLVVRTKGRKSSYLRLAHMTAQEYFSQVDSFQRYQVDMCLTCFNRVTYCLIPNTMLDEEQDGLVDQSSTTDEERHYLMGATDEDTSESSSNEPFQELCSPDANERDMETFSVADDDNDSDGEDAWSLSEDSDSPNNLEDHQDWRISGFVWPQNLLPWIAKKTPFSLYAGRYALCYLKESFVTSDIEKTVLKFIQTAISRKRISTFSRVLQDHPYGMKMLRMASFIGIPSALEAVLEMSMVHIDDRDALGRTALMWALGLAKETVAKKLLDEGAQAQAYDRRHRSTLTYASEIKDETLLTKLLQKVPDSDICSSLLFPCAKANNVFLLNGILSRSNVDANQIDQNGRTPLHEAVISGSDAVVHSLIQSPIEVSVADFGGRTPLSYAAESQNGGIVKALIQAGAKSDTLTAIGEYSLHIAAKNIEGGTRMLRLFLRPTTNILVEDKNGLVPLQTLLHISQDQFRSEKEILACVKLLSNKPDTISHQSHDGANALHDAVKCRYISVLRHLVSRATPHAINVQKTGGQTPIFEALMAGNVPAFDFLVDLPGIDLLSTRDDKKSLLNCAAWADEINVARKLIDKEPLLIKIAEEHAVSATHYALERDNSSMFQLLLDAGSDPKSQRHTLSAPNPDLISFAAFYGRMWCLDTLLGLKAWMTYDQSGHLEAYKDNQGKTLLHEAAATTFPNVLPKILNSLPLEGLSLEDRDLWGQTPLHYATRGGKEPFVSLLLIAGSDKDALTTDGDTPLSLALACEAAEVVRTLILADAHAGYGSRPELSDIQQYEKEDFFAKLNDTIKVPIGTQRHDIKTDDQPCEKTVYRVGTVHDVFHEWSPHIPFLEITVPENAALPVDQVVFETTSHDQGETCSLGSFLQSLTVYTPTGWSGDSHHWGGTYHHSHTFFDAVVQNIWTKTGDTVQQQSRQIRVQTNVHADLKSRVHINVFACAGPDPERNEWTRALRRGDRVQLYAKAMFPGWQNYVQEAKITIRYHDVVAREGSRVFSTEELPAKIQKSSTLEQDTRGRSSFHQPKIVVHHQSLHTESGVPTSLRPLVREETGITALILGNFHICMDHKATSMDLQGNEGNSSATMYLNDFALEDPNIEDIWVDVKYL</sequence>
<keyword evidence="4" id="KW-0175">Coiled coil</keyword>
<evidence type="ECO:0000256" key="3">
    <source>
        <dbReference type="PROSITE-ProRule" id="PRU00023"/>
    </source>
</evidence>
<feature type="repeat" description="ANK" evidence="3">
    <location>
        <begin position="815"/>
        <end position="847"/>
    </location>
</feature>
<dbReference type="InterPro" id="IPR056884">
    <property type="entry name" value="NPHP3-like_N"/>
</dbReference>
<dbReference type="PANTHER" id="PTHR24198">
    <property type="entry name" value="ANKYRIN REPEAT AND PROTEIN KINASE DOMAIN-CONTAINING PROTEIN"/>
    <property type="match status" value="1"/>
</dbReference>
<dbReference type="SUPFAM" id="SSF52540">
    <property type="entry name" value="P-loop containing nucleoside triphosphate hydrolases"/>
    <property type="match status" value="1"/>
</dbReference>
<evidence type="ECO:0000259" key="6">
    <source>
        <dbReference type="Pfam" id="PF24883"/>
    </source>
</evidence>
<dbReference type="SMART" id="SM00248">
    <property type="entry name" value="ANK"/>
    <property type="match status" value="12"/>
</dbReference>
<evidence type="ECO:0000256" key="2">
    <source>
        <dbReference type="ARBA" id="ARBA00023043"/>
    </source>
</evidence>
<feature type="region of interest" description="Disordered" evidence="5">
    <location>
        <begin position="647"/>
        <end position="703"/>
    </location>
</feature>
<evidence type="ECO:0000256" key="4">
    <source>
        <dbReference type="SAM" id="Coils"/>
    </source>
</evidence>
<feature type="repeat" description="ANK" evidence="3">
    <location>
        <begin position="911"/>
        <end position="943"/>
    </location>
</feature>
<dbReference type="OrthoDB" id="195446at2759"/>
<dbReference type="PROSITE" id="PS50088">
    <property type="entry name" value="ANK_REPEAT"/>
    <property type="match status" value="4"/>
</dbReference>
<feature type="repeat" description="ANK" evidence="3">
    <location>
        <begin position="1273"/>
        <end position="1305"/>
    </location>
</feature>
<dbReference type="Pfam" id="PF24883">
    <property type="entry name" value="NPHP3_N"/>
    <property type="match status" value="1"/>
</dbReference>
<keyword evidence="8" id="KW-1185">Reference proteome</keyword>
<evidence type="ECO:0000256" key="1">
    <source>
        <dbReference type="ARBA" id="ARBA00022737"/>
    </source>
</evidence>
<dbReference type="InterPro" id="IPR027417">
    <property type="entry name" value="P-loop_NTPase"/>
</dbReference>
<evidence type="ECO:0000256" key="5">
    <source>
        <dbReference type="SAM" id="MobiDB-lite"/>
    </source>
</evidence>
<dbReference type="Gene3D" id="1.25.40.20">
    <property type="entry name" value="Ankyrin repeat-containing domain"/>
    <property type="match status" value="4"/>
</dbReference>
<evidence type="ECO:0000313" key="7">
    <source>
        <dbReference type="EMBL" id="CAF9932253.1"/>
    </source>
</evidence>
<keyword evidence="1" id="KW-0677">Repeat</keyword>
<accession>A0A8H3FWJ4</accession>
<reference evidence="7" key="1">
    <citation type="submission" date="2021-03" db="EMBL/GenBank/DDBJ databases">
        <authorList>
            <person name="Tagirdzhanova G."/>
        </authorList>
    </citation>
    <scope>NUCLEOTIDE SEQUENCE</scope>
</reference>
<feature type="repeat" description="ANK" evidence="3">
    <location>
        <begin position="944"/>
        <end position="976"/>
    </location>
</feature>
<dbReference type="PROSITE" id="PS50297">
    <property type="entry name" value="ANK_REP_REGION"/>
    <property type="match status" value="3"/>
</dbReference>
<comment type="caution">
    <text evidence="7">The sequence shown here is derived from an EMBL/GenBank/DDBJ whole genome shotgun (WGS) entry which is preliminary data.</text>
</comment>
<evidence type="ECO:0000313" key="8">
    <source>
        <dbReference type="Proteomes" id="UP000664203"/>
    </source>
</evidence>